<dbReference type="InterPro" id="IPR001254">
    <property type="entry name" value="Trypsin_dom"/>
</dbReference>
<proteinExistence type="predicted"/>
<dbReference type="InterPro" id="IPR018114">
    <property type="entry name" value="TRYPSIN_HIS"/>
</dbReference>
<dbReference type="InterPro" id="IPR050966">
    <property type="entry name" value="Glutamyl_endopeptidase"/>
</dbReference>
<dbReference type="EMBL" id="JAHHDY010000010">
    <property type="protein sequence ID" value="MBT3141166.1"/>
    <property type="molecule type" value="Genomic_DNA"/>
</dbReference>
<dbReference type="RefSeq" id="WP_181824666.1">
    <property type="nucleotide sequence ID" value="NZ_JAHHDY010000010.1"/>
</dbReference>
<protein>
    <submittedName>
        <fullName evidence="4">Trypsin-like serine protease</fullName>
        <ecNumber evidence="4">3.4.21.-</ecNumber>
    </submittedName>
</protein>
<dbReference type="InterPro" id="IPR001314">
    <property type="entry name" value="Peptidase_S1A"/>
</dbReference>
<keyword evidence="4" id="KW-0378">Hydrolase</keyword>
<dbReference type="Pfam" id="PF00089">
    <property type="entry name" value="Trypsin"/>
    <property type="match status" value="1"/>
</dbReference>
<organism evidence="4 5">
    <name type="scientific">Falsiruegeria litorea</name>
    <dbReference type="NCBI Taxonomy" id="1280831"/>
    <lineage>
        <taxon>Bacteria</taxon>
        <taxon>Pseudomonadati</taxon>
        <taxon>Pseudomonadota</taxon>
        <taxon>Alphaproteobacteria</taxon>
        <taxon>Rhodobacterales</taxon>
        <taxon>Roseobacteraceae</taxon>
        <taxon>Falsiruegeria</taxon>
    </lineage>
</organism>
<keyword evidence="1 2" id="KW-0732">Signal</keyword>
<dbReference type="InterPro" id="IPR009003">
    <property type="entry name" value="Peptidase_S1_PA"/>
</dbReference>
<sequence>MIRLAAILWSVLCAFAVQADGVRRLSDRGDLLGWEAVGRLDIQGAGYCTGTLIAPDLVLTAAHCAFDSTTGRPYPSDKIMFRAGLRDGVSIADRGVAQVAVPPEFEPKGAVSRGRIRVDVALMRLAEPISVAQANPFALHSGDISNAEVSVSSFGRGRSEAISRERSCQILWQDAELFAFDCDVTFGSSGSALMARVGDRGRILAVVSAVGTVDGRDVGYGMALPNVVAQLKQQLRRDAQAPKATIRRLRVGSGLSESGAKFVRPGGS</sequence>
<gene>
    <name evidence="4" type="ORF">KL867_08885</name>
</gene>
<accession>A0ABS5WR25</accession>
<evidence type="ECO:0000259" key="3">
    <source>
        <dbReference type="SMART" id="SM00020"/>
    </source>
</evidence>
<feature type="chain" id="PRO_5047251958" evidence="2">
    <location>
        <begin position="20"/>
        <end position="268"/>
    </location>
</feature>
<dbReference type="PRINTS" id="PR00722">
    <property type="entry name" value="CHYMOTRYPSIN"/>
</dbReference>
<dbReference type="PANTHER" id="PTHR15462:SF8">
    <property type="entry name" value="SERINE PROTEASE"/>
    <property type="match status" value="1"/>
</dbReference>
<evidence type="ECO:0000313" key="5">
    <source>
        <dbReference type="Proteomes" id="UP000763802"/>
    </source>
</evidence>
<name>A0ABS5WR25_9RHOB</name>
<dbReference type="Proteomes" id="UP000763802">
    <property type="component" value="Unassembled WGS sequence"/>
</dbReference>
<dbReference type="InterPro" id="IPR043504">
    <property type="entry name" value="Peptidase_S1_PA_chymotrypsin"/>
</dbReference>
<evidence type="ECO:0000313" key="4">
    <source>
        <dbReference type="EMBL" id="MBT3141166.1"/>
    </source>
</evidence>
<evidence type="ECO:0000256" key="2">
    <source>
        <dbReference type="SAM" id="SignalP"/>
    </source>
</evidence>
<feature type="signal peptide" evidence="2">
    <location>
        <begin position="1"/>
        <end position="19"/>
    </location>
</feature>
<keyword evidence="5" id="KW-1185">Reference proteome</keyword>
<reference evidence="4 5" key="1">
    <citation type="submission" date="2021-05" db="EMBL/GenBank/DDBJ databases">
        <title>Draft genomes of marine bacteria isolated from model chitin particles.</title>
        <authorList>
            <person name="Datta M.S."/>
            <person name="Schwartzman J.A."/>
            <person name="Cordero O."/>
        </authorList>
    </citation>
    <scope>NUCLEOTIDE SEQUENCE [LARGE SCALE GENOMIC DNA]</scope>
    <source>
        <strain evidence="4 5">4E07</strain>
    </source>
</reference>
<dbReference type="EC" id="3.4.21.-" evidence="4"/>
<comment type="caution">
    <text evidence="4">The sequence shown here is derived from an EMBL/GenBank/DDBJ whole genome shotgun (WGS) entry which is preliminary data.</text>
</comment>
<dbReference type="SUPFAM" id="SSF50494">
    <property type="entry name" value="Trypsin-like serine proteases"/>
    <property type="match status" value="1"/>
</dbReference>
<feature type="domain" description="Peptidase S1" evidence="3">
    <location>
        <begin position="6"/>
        <end position="210"/>
    </location>
</feature>
<evidence type="ECO:0000256" key="1">
    <source>
        <dbReference type="ARBA" id="ARBA00022729"/>
    </source>
</evidence>
<dbReference type="Gene3D" id="2.40.10.10">
    <property type="entry name" value="Trypsin-like serine proteases"/>
    <property type="match status" value="2"/>
</dbReference>
<dbReference type="PROSITE" id="PS00134">
    <property type="entry name" value="TRYPSIN_HIS"/>
    <property type="match status" value="1"/>
</dbReference>
<dbReference type="PANTHER" id="PTHR15462">
    <property type="entry name" value="SERINE PROTEASE"/>
    <property type="match status" value="1"/>
</dbReference>
<dbReference type="GO" id="GO:0016787">
    <property type="term" value="F:hydrolase activity"/>
    <property type="evidence" value="ECO:0007669"/>
    <property type="project" value="UniProtKB-KW"/>
</dbReference>
<dbReference type="SMART" id="SM00020">
    <property type="entry name" value="Tryp_SPc"/>
    <property type="match status" value="1"/>
</dbReference>